<feature type="compositionally biased region" description="Polar residues" evidence="4">
    <location>
        <begin position="1"/>
        <end position="25"/>
    </location>
</feature>
<evidence type="ECO:0000256" key="4">
    <source>
        <dbReference type="SAM" id="MobiDB-lite"/>
    </source>
</evidence>
<dbReference type="InterPro" id="IPR019814">
    <property type="entry name" value="Translation_initiation_fac_3_N"/>
</dbReference>
<feature type="region of interest" description="Disordered" evidence="4">
    <location>
        <begin position="1"/>
        <end position="44"/>
    </location>
</feature>
<dbReference type="InterPro" id="IPR019815">
    <property type="entry name" value="Translation_initiation_fac_3_C"/>
</dbReference>
<dbReference type="InterPro" id="IPR001288">
    <property type="entry name" value="Translation_initiation_fac_3"/>
</dbReference>
<evidence type="ECO:0000313" key="7">
    <source>
        <dbReference type="EMBL" id="GFH26782.1"/>
    </source>
</evidence>
<keyword evidence="8" id="KW-1185">Reference proteome</keyword>
<dbReference type="GO" id="GO:0032790">
    <property type="term" value="P:ribosome disassembly"/>
    <property type="evidence" value="ECO:0007669"/>
    <property type="project" value="TreeGrafter"/>
</dbReference>
<dbReference type="SUPFAM" id="SSF54364">
    <property type="entry name" value="Translation initiation factor IF3, N-terminal domain"/>
    <property type="match status" value="1"/>
</dbReference>
<evidence type="ECO:0000313" key="8">
    <source>
        <dbReference type="Proteomes" id="UP000485058"/>
    </source>
</evidence>
<sequence length="218" mass="24681">MDYPNTQSWPALSRQARGSSGTYTPDEQLEYAEDLSTPAAREPQAKIPRLCYVNGKPVEDNESRNWREVRVLADEGGKEMLGTMSLEQASIMAQERGTDVIVLNPDLSTPLVRLWEWSKFKYEAEKDAKQKASKSTVVETKEVQLRPKTDSNDLATKMKNAIKFLEKGKKVRLVMKLEGRELQFKDSSKEVLMKFLADVEQVGKPEVDVNYKGGSYTV</sequence>
<name>A0A6A0A4Y3_HAELA</name>
<evidence type="ECO:0000256" key="1">
    <source>
        <dbReference type="ARBA" id="ARBA00005439"/>
    </source>
</evidence>
<proteinExistence type="inferred from homology"/>
<comment type="caution">
    <text evidence="7">The sequence shown here is derived from an EMBL/GenBank/DDBJ whole genome shotgun (WGS) entry which is preliminary data.</text>
</comment>
<dbReference type="GO" id="GO:0005737">
    <property type="term" value="C:cytoplasm"/>
    <property type="evidence" value="ECO:0007669"/>
    <property type="project" value="UniProtKB-ARBA"/>
</dbReference>
<dbReference type="AlphaFoldDB" id="A0A6A0A4Y3"/>
<comment type="similarity">
    <text evidence="1">Belongs to the IF-3 family.</text>
</comment>
<feature type="domain" description="Translation initiation factor 3 N-terminal" evidence="6">
    <location>
        <begin position="66"/>
        <end position="130"/>
    </location>
</feature>
<evidence type="ECO:0000259" key="6">
    <source>
        <dbReference type="Pfam" id="PF05198"/>
    </source>
</evidence>
<dbReference type="GO" id="GO:0003743">
    <property type="term" value="F:translation initiation factor activity"/>
    <property type="evidence" value="ECO:0007669"/>
    <property type="project" value="UniProtKB-KW"/>
</dbReference>
<dbReference type="Gene3D" id="3.10.20.80">
    <property type="entry name" value="Translation initiation factor 3 (IF-3), N-terminal domain"/>
    <property type="match status" value="1"/>
</dbReference>
<dbReference type="Proteomes" id="UP000485058">
    <property type="component" value="Unassembled WGS sequence"/>
</dbReference>
<dbReference type="Pfam" id="PF00707">
    <property type="entry name" value="IF3_C"/>
    <property type="match status" value="1"/>
</dbReference>
<feature type="domain" description="Translation initiation factor 3 C-terminal" evidence="5">
    <location>
        <begin position="138"/>
        <end position="215"/>
    </location>
</feature>
<evidence type="ECO:0000256" key="2">
    <source>
        <dbReference type="ARBA" id="ARBA00022540"/>
    </source>
</evidence>
<feature type="non-terminal residue" evidence="7">
    <location>
        <position position="1"/>
    </location>
</feature>
<dbReference type="PANTHER" id="PTHR10938:SF0">
    <property type="entry name" value="TRANSLATION INITIATION FACTOR IF-3, MITOCHONDRIAL"/>
    <property type="match status" value="1"/>
</dbReference>
<dbReference type="EMBL" id="BLLF01003238">
    <property type="protein sequence ID" value="GFH26782.1"/>
    <property type="molecule type" value="Genomic_DNA"/>
</dbReference>
<evidence type="ECO:0000256" key="3">
    <source>
        <dbReference type="ARBA" id="ARBA00022917"/>
    </source>
</evidence>
<dbReference type="PANTHER" id="PTHR10938">
    <property type="entry name" value="TRANSLATION INITIATION FACTOR IF-3"/>
    <property type="match status" value="1"/>
</dbReference>
<gene>
    <name evidence="7" type="ORF">HaLaN_24989</name>
</gene>
<dbReference type="InterPro" id="IPR036787">
    <property type="entry name" value="T_IF-3_N_sf"/>
</dbReference>
<keyword evidence="3" id="KW-0648">Protein biosynthesis</keyword>
<protein>
    <recommendedName>
        <fullName evidence="9">Translation initiation factor IF-3</fullName>
    </recommendedName>
</protein>
<feature type="non-terminal residue" evidence="7">
    <location>
        <position position="218"/>
    </location>
</feature>
<dbReference type="Pfam" id="PF05198">
    <property type="entry name" value="IF3_N"/>
    <property type="match status" value="1"/>
</dbReference>
<dbReference type="GO" id="GO:0043022">
    <property type="term" value="F:ribosome binding"/>
    <property type="evidence" value="ECO:0007669"/>
    <property type="project" value="TreeGrafter"/>
</dbReference>
<dbReference type="NCBIfam" id="TIGR00168">
    <property type="entry name" value="infC"/>
    <property type="match status" value="1"/>
</dbReference>
<dbReference type="Gene3D" id="3.30.110.10">
    <property type="entry name" value="Translation initiation factor 3 (IF-3), C-terminal domain"/>
    <property type="match status" value="1"/>
</dbReference>
<organism evidence="7 8">
    <name type="scientific">Haematococcus lacustris</name>
    <name type="common">Green alga</name>
    <name type="synonym">Haematococcus pluvialis</name>
    <dbReference type="NCBI Taxonomy" id="44745"/>
    <lineage>
        <taxon>Eukaryota</taxon>
        <taxon>Viridiplantae</taxon>
        <taxon>Chlorophyta</taxon>
        <taxon>core chlorophytes</taxon>
        <taxon>Chlorophyceae</taxon>
        <taxon>CS clade</taxon>
        <taxon>Chlamydomonadales</taxon>
        <taxon>Haematococcaceae</taxon>
        <taxon>Haematococcus</taxon>
    </lineage>
</organism>
<dbReference type="SUPFAM" id="SSF55200">
    <property type="entry name" value="Translation initiation factor IF3, C-terminal domain"/>
    <property type="match status" value="1"/>
</dbReference>
<accession>A0A6A0A4Y3</accession>
<evidence type="ECO:0000259" key="5">
    <source>
        <dbReference type="Pfam" id="PF00707"/>
    </source>
</evidence>
<evidence type="ECO:0008006" key="9">
    <source>
        <dbReference type="Google" id="ProtNLM"/>
    </source>
</evidence>
<keyword evidence="2" id="KW-0396">Initiation factor</keyword>
<dbReference type="InterPro" id="IPR036788">
    <property type="entry name" value="T_IF-3_C_sf"/>
</dbReference>
<reference evidence="7 8" key="1">
    <citation type="submission" date="2020-02" db="EMBL/GenBank/DDBJ databases">
        <title>Draft genome sequence of Haematococcus lacustris strain NIES-144.</title>
        <authorList>
            <person name="Morimoto D."/>
            <person name="Nakagawa S."/>
            <person name="Yoshida T."/>
            <person name="Sawayama S."/>
        </authorList>
    </citation>
    <scope>NUCLEOTIDE SEQUENCE [LARGE SCALE GENOMIC DNA]</scope>
    <source>
        <strain evidence="7 8">NIES-144</strain>
    </source>
</reference>